<dbReference type="Pfam" id="PF15139">
    <property type="entry name" value="CFAP95"/>
    <property type="match status" value="1"/>
</dbReference>
<evidence type="ECO:0000313" key="2">
    <source>
        <dbReference type="Proteomes" id="UP000051574"/>
    </source>
</evidence>
<organism evidence="1 2">
    <name type="scientific">Oryctes borbonicus</name>
    <dbReference type="NCBI Taxonomy" id="1629725"/>
    <lineage>
        <taxon>Eukaryota</taxon>
        <taxon>Metazoa</taxon>
        <taxon>Ecdysozoa</taxon>
        <taxon>Arthropoda</taxon>
        <taxon>Hexapoda</taxon>
        <taxon>Insecta</taxon>
        <taxon>Pterygota</taxon>
        <taxon>Neoptera</taxon>
        <taxon>Endopterygota</taxon>
        <taxon>Coleoptera</taxon>
        <taxon>Polyphaga</taxon>
        <taxon>Scarabaeiformia</taxon>
        <taxon>Scarabaeidae</taxon>
        <taxon>Dynastinae</taxon>
        <taxon>Oryctes</taxon>
    </lineage>
</organism>
<feature type="non-terminal residue" evidence="1">
    <location>
        <position position="166"/>
    </location>
</feature>
<dbReference type="Proteomes" id="UP000051574">
    <property type="component" value="Unassembled WGS sequence"/>
</dbReference>
<name>A0A0T6BAP6_9SCAR</name>
<reference evidence="1 2" key="1">
    <citation type="submission" date="2015-09" db="EMBL/GenBank/DDBJ databases">
        <title>Draft genome of the scarab beetle Oryctes borbonicus.</title>
        <authorList>
            <person name="Meyer J.M."/>
            <person name="Markov G.V."/>
            <person name="Baskaran P."/>
            <person name="Herrmann M."/>
            <person name="Sommer R.J."/>
            <person name="Roedelsperger C."/>
        </authorList>
    </citation>
    <scope>NUCLEOTIDE SEQUENCE [LARGE SCALE GENOMIC DNA]</scope>
    <source>
        <strain evidence="1">OB123</strain>
        <tissue evidence="1">Whole animal</tissue>
    </source>
</reference>
<gene>
    <name evidence="1" type="ORF">AMK59_190</name>
</gene>
<feature type="non-terminal residue" evidence="1">
    <location>
        <position position="1"/>
    </location>
</feature>
<keyword evidence="2" id="KW-1185">Reference proteome</keyword>
<evidence type="ECO:0000313" key="1">
    <source>
        <dbReference type="EMBL" id="KRT84334.1"/>
    </source>
</evidence>
<proteinExistence type="predicted"/>
<dbReference type="EMBL" id="LJIG01002606">
    <property type="protein sequence ID" value="KRT84334.1"/>
    <property type="molecule type" value="Genomic_DNA"/>
</dbReference>
<dbReference type="InterPro" id="IPR027905">
    <property type="entry name" value="CFAP95"/>
</dbReference>
<protein>
    <submittedName>
        <fullName evidence="1">Uncharacterized protein</fullName>
    </submittedName>
</protein>
<dbReference type="OrthoDB" id="6610762at2759"/>
<dbReference type="AlphaFoldDB" id="A0A0T6BAP6"/>
<sequence length="166" mass="19687">PPDRQHERTQYRMLHTKKTYALPVKVVNWDKQSESKPIDVDPFCKGKINHFLSHHNSLGVSKSMTYITTTMEMLNQINVPGKFRGSKYRKPFINYTSYKDWLPCETKNEVCPPRCVNNYLTTMQYFFTPPYPYTVERLSCPVIPYLQNRKLGNEDPNISKYKFYDE</sequence>
<accession>A0A0T6BAP6</accession>
<comment type="caution">
    <text evidence="1">The sequence shown here is derived from an EMBL/GenBank/DDBJ whole genome shotgun (WGS) entry which is preliminary data.</text>
</comment>